<comment type="subunit">
    <text evidence="9">Homodimer, forms a heterotetramer with a Cas1 homodimer.</text>
</comment>
<dbReference type="HAMAP" id="MF_01471">
    <property type="entry name" value="Cas2"/>
    <property type="match status" value="1"/>
</dbReference>
<dbReference type="CDD" id="cd09725">
    <property type="entry name" value="Cas2_I_II_III"/>
    <property type="match status" value="1"/>
</dbReference>
<comment type="function">
    <text evidence="9">CRISPR (clustered regularly interspaced short palindromic repeat), is an adaptive immune system that provides protection against mobile genetic elements (viruses, transposable elements and conjugative plasmids). CRISPR clusters contain sequences complementary to antecedent mobile elements and target invading nucleic acids. CRISPR clusters are transcribed and processed into CRISPR RNA (crRNA). Functions as a ssRNA-specific endoribonuclease. Involved in the integration of spacer DNA into the CRISPR cassette.</text>
</comment>
<feature type="binding site" evidence="9">
    <location>
        <position position="10"/>
    </location>
    <ligand>
        <name>Mg(2+)</name>
        <dbReference type="ChEBI" id="CHEBI:18420"/>
        <note>catalytic</note>
    </ligand>
</feature>
<comment type="caution">
    <text evidence="10">The sequence shown here is derived from an EMBL/GenBank/DDBJ whole genome shotgun (WGS) entry which is preliminary data.</text>
</comment>
<dbReference type="PATRIC" id="fig|1035195.3.peg.1459"/>
<dbReference type="PANTHER" id="PTHR34405:SF3">
    <property type="entry name" value="CRISPR-ASSOCIATED ENDORIBONUCLEASE CAS2 3"/>
    <property type="match status" value="1"/>
</dbReference>
<protein>
    <recommendedName>
        <fullName evidence="9">CRISPR-associated endoribonuclease Cas2</fullName>
        <ecNumber evidence="9">3.1.-.-</ecNumber>
    </recommendedName>
</protein>
<dbReference type="InterPro" id="IPR021127">
    <property type="entry name" value="CRISPR_associated_Cas2"/>
</dbReference>
<dbReference type="Gene3D" id="3.30.70.240">
    <property type="match status" value="1"/>
</dbReference>
<dbReference type="GO" id="GO:0043571">
    <property type="term" value="P:maintenance of CRISPR repeat elements"/>
    <property type="evidence" value="ECO:0007669"/>
    <property type="project" value="UniProtKB-UniRule"/>
</dbReference>
<keyword evidence="8 9" id="KW-0051">Antiviral defense</keyword>
<evidence type="ECO:0000256" key="6">
    <source>
        <dbReference type="ARBA" id="ARBA00022801"/>
    </source>
</evidence>
<proteinExistence type="inferred from homology"/>
<accession>L1MFA2</accession>
<gene>
    <name evidence="9" type="primary">cas2</name>
    <name evidence="10" type="ORF">HMPREF9997_01618</name>
</gene>
<dbReference type="NCBIfam" id="TIGR01573">
    <property type="entry name" value="cas2"/>
    <property type="match status" value="1"/>
</dbReference>
<dbReference type="Proteomes" id="UP000010445">
    <property type="component" value="Unassembled WGS sequence"/>
</dbReference>
<dbReference type="PANTHER" id="PTHR34405">
    <property type="entry name" value="CRISPR-ASSOCIATED ENDORIBONUCLEASE CAS2"/>
    <property type="match status" value="1"/>
</dbReference>
<comment type="similarity">
    <text evidence="2 9">Belongs to the CRISPR-associated endoribonuclease Cas2 protein family.</text>
</comment>
<dbReference type="GO" id="GO:0051607">
    <property type="term" value="P:defense response to virus"/>
    <property type="evidence" value="ECO:0007669"/>
    <property type="project" value="UniProtKB-UniRule"/>
</dbReference>
<evidence type="ECO:0000256" key="8">
    <source>
        <dbReference type="ARBA" id="ARBA00023118"/>
    </source>
</evidence>
<dbReference type="eggNOG" id="COG1343">
    <property type="taxonomic scope" value="Bacteria"/>
</dbReference>
<sequence>MAMMNIVAYDVQNNNNRAKIAARLQAHGNRIQRSVFLITIERSELDTLIEQIEQFMDHNHDSLIVIRQCQTCWSHAQLKGQIDDDPDELCWTVM</sequence>
<evidence type="ECO:0000256" key="4">
    <source>
        <dbReference type="ARBA" id="ARBA00022723"/>
    </source>
</evidence>
<reference evidence="10 11" key="1">
    <citation type="submission" date="2012-05" db="EMBL/GenBank/DDBJ databases">
        <authorList>
            <person name="Weinstock G."/>
            <person name="Sodergren E."/>
            <person name="Lobos E.A."/>
            <person name="Fulton L."/>
            <person name="Fulton R."/>
            <person name="Courtney L."/>
            <person name="Fronick C."/>
            <person name="O'Laughlin M."/>
            <person name="Godfrey J."/>
            <person name="Wilson R.M."/>
            <person name="Miner T."/>
            <person name="Farmer C."/>
            <person name="Delehaunty K."/>
            <person name="Cordes M."/>
            <person name="Minx P."/>
            <person name="Tomlinson C."/>
            <person name="Chen J."/>
            <person name="Wollam A."/>
            <person name="Pepin K.H."/>
            <person name="Bhonagiri V."/>
            <person name="Zhang X."/>
            <person name="Suruliraj S."/>
            <person name="Warren W."/>
            <person name="Mitreva M."/>
            <person name="Mardis E.R."/>
            <person name="Wilson R.K."/>
        </authorList>
    </citation>
    <scope>NUCLEOTIDE SEQUENCE [LARGE SCALE GENOMIC DNA]</scope>
    <source>
        <strain evidence="10 11">F0235</strain>
    </source>
</reference>
<evidence type="ECO:0000256" key="2">
    <source>
        <dbReference type="ARBA" id="ARBA00009959"/>
    </source>
</evidence>
<evidence type="ECO:0000256" key="7">
    <source>
        <dbReference type="ARBA" id="ARBA00022842"/>
    </source>
</evidence>
<comment type="cofactor">
    <cofactor evidence="1 9">
        <name>Mg(2+)</name>
        <dbReference type="ChEBI" id="CHEBI:18420"/>
    </cofactor>
</comment>
<evidence type="ECO:0000256" key="3">
    <source>
        <dbReference type="ARBA" id="ARBA00022722"/>
    </source>
</evidence>
<keyword evidence="7 9" id="KW-0460">Magnesium</keyword>
<dbReference type="AlphaFoldDB" id="L1MFA2"/>
<evidence type="ECO:0000313" key="11">
    <source>
        <dbReference type="Proteomes" id="UP000010445"/>
    </source>
</evidence>
<keyword evidence="6 9" id="KW-0378">Hydrolase</keyword>
<dbReference type="HOGENOM" id="CLU_161124_3_0_11"/>
<organism evidence="10 11">
    <name type="scientific">Corynebacterium durum F0235</name>
    <dbReference type="NCBI Taxonomy" id="1035195"/>
    <lineage>
        <taxon>Bacteria</taxon>
        <taxon>Bacillati</taxon>
        <taxon>Actinomycetota</taxon>
        <taxon>Actinomycetes</taxon>
        <taxon>Mycobacteriales</taxon>
        <taxon>Corynebacteriaceae</taxon>
        <taxon>Corynebacterium</taxon>
    </lineage>
</organism>
<dbReference type="GO" id="GO:0016787">
    <property type="term" value="F:hydrolase activity"/>
    <property type="evidence" value="ECO:0007669"/>
    <property type="project" value="UniProtKB-KW"/>
</dbReference>
<dbReference type="InterPro" id="IPR019199">
    <property type="entry name" value="Virulence_VapD/CRISPR_Cas2"/>
</dbReference>
<dbReference type="EMBL" id="AMEM01000019">
    <property type="protein sequence ID" value="EKX89923.1"/>
    <property type="molecule type" value="Genomic_DNA"/>
</dbReference>
<dbReference type="GO" id="GO:0004521">
    <property type="term" value="F:RNA endonuclease activity"/>
    <property type="evidence" value="ECO:0007669"/>
    <property type="project" value="InterPro"/>
</dbReference>
<evidence type="ECO:0000256" key="9">
    <source>
        <dbReference type="HAMAP-Rule" id="MF_01471"/>
    </source>
</evidence>
<dbReference type="SUPFAM" id="SSF143430">
    <property type="entry name" value="TTP0101/SSO1404-like"/>
    <property type="match status" value="1"/>
</dbReference>
<name>L1MFA2_9CORY</name>
<dbReference type="Pfam" id="PF09827">
    <property type="entry name" value="CRISPR_Cas2"/>
    <property type="match status" value="1"/>
</dbReference>
<keyword evidence="3 9" id="KW-0540">Nuclease</keyword>
<dbReference type="EC" id="3.1.-.-" evidence="9"/>
<keyword evidence="5 9" id="KW-0255">Endonuclease</keyword>
<keyword evidence="11" id="KW-1185">Reference proteome</keyword>
<evidence type="ECO:0000313" key="10">
    <source>
        <dbReference type="EMBL" id="EKX89923.1"/>
    </source>
</evidence>
<evidence type="ECO:0000256" key="1">
    <source>
        <dbReference type="ARBA" id="ARBA00001946"/>
    </source>
</evidence>
<keyword evidence="4 9" id="KW-0479">Metal-binding</keyword>
<dbReference type="STRING" id="1035195.HMPREF9997_01618"/>
<evidence type="ECO:0000256" key="5">
    <source>
        <dbReference type="ARBA" id="ARBA00022759"/>
    </source>
</evidence>
<dbReference type="RefSeq" id="WP_006063847.1">
    <property type="nucleotide sequence ID" value="NZ_KB290831.1"/>
</dbReference>
<dbReference type="GO" id="GO:0046872">
    <property type="term" value="F:metal ion binding"/>
    <property type="evidence" value="ECO:0007669"/>
    <property type="project" value="UniProtKB-UniRule"/>
</dbReference>